<organism evidence="3">
    <name type="scientific">mine drainage metagenome</name>
    <dbReference type="NCBI Taxonomy" id="410659"/>
    <lineage>
        <taxon>unclassified sequences</taxon>
        <taxon>metagenomes</taxon>
        <taxon>ecological metagenomes</taxon>
    </lineage>
</organism>
<proteinExistence type="predicted"/>
<keyword evidence="2" id="KW-0472">Membrane</keyword>
<accession>E6Q0D6</accession>
<feature type="transmembrane region" description="Helical" evidence="2">
    <location>
        <begin position="94"/>
        <end position="111"/>
    </location>
</feature>
<sequence length="158" mass="17165">MNDKLSKKRQTVPSRQGESSSVNPSADAAMQARVQTEYFSGPLPPPSLLARYNDVVPNGAERILAMAERQSAHREKLEAQVVAGNLESQRRGSLYAFLLALVAIVGGIFLIHEGKSASGLATVISALAGLVSIFFYSQHRQSKERAEKADALAERSRR</sequence>
<feature type="region of interest" description="Disordered" evidence="1">
    <location>
        <begin position="1"/>
        <end position="27"/>
    </location>
</feature>
<feature type="compositionally biased region" description="Basic residues" evidence="1">
    <location>
        <begin position="1"/>
        <end position="10"/>
    </location>
</feature>
<dbReference type="Pfam" id="PF10097">
    <property type="entry name" value="DUF2335"/>
    <property type="match status" value="1"/>
</dbReference>
<feature type="compositionally biased region" description="Polar residues" evidence="1">
    <location>
        <begin position="11"/>
        <end position="24"/>
    </location>
</feature>
<keyword evidence="2" id="KW-0812">Transmembrane</keyword>
<gene>
    <name evidence="3" type="ORF">CARN3_0196</name>
</gene>
<evidence type="ECO:0000256" key="1">
    <source>
        <dbReference type="SAM" id="MobiDB-lite"/>
    </source>
</evidence>
<dbReference type="AlphaFoldDB" id="E6Q0D6"/>
<dbReference type="InterPro" id="IPR019284">
    <property type="entry name" value="RP532"/>
</dbReference>
<name>E6Q0D6_9ZZZZ</name>
<comment type="caution">
    <text evidence="3">The sequence shown here is derived from an EMBL/GenBank/DDBJ whole genome shotgun (WGS) entry which is preliminary data.</text>
</comment>
<reference evidence="3" key="1">
    <citation type="submission" date="2009-10" db="EMBL/GenBank/DDBJ databases">
        <title>Diversity of trophic interactions inside an arsenic-rich microbial ecosystem.</title>
        <authorList>
            <person name="Bertin P.N."/>
            <person name="Heinrich-Salmeron A."/>
            <person name="Pelletier E."/>
            <person name="Goulhen-Chollet F."/>
            <person name="Arsene-Ploetze F."/>
            <person name="Gallien S."/>
            <person name="Calteau A."/>
            <person name="Vallenet D."/>
            <person name="Casiot C."/>
            <person name="Chane-Woon-Ming B."/>
            <person name="Giloteaux L."/>
            <person name="Barakat M."/>
            <person name="Bonnefoy V."/>
            <person name="Bruneel O."/>
            <person name="Chandler M."/>
            <person name="Cleiss J."/>
            <person name="Duran R."/>
            <person name="Elbaz-Poulichet F."/>
            <person name="Fonknechten N."/>
            <person name="Lauga B."/>
            <person name="Mornico D."/>
            <person name="Ortet P."/>
            <person name="Schaeffer C."/>
            <person name="Siguier P."/>
            <person name="Alexander Thil Smith A."/>
            <person name="Van Dorsselaer A."/>
            <person name="Weissenbach J."/>
            <person name="Medigue C."/>
            <person name="Le Paslier D."/>
        </authorList>
    </citation>
    <scope>NUCLEOTIDE SEQUENCE</scope>
</reference>
<feature type="transmembrane region" description="Helical" evidence="2">
    <location>
        <begin position="117"/>
        <end position="136"/>
    </location>
</feature>
<protein>
    <recommendedName>
        <fullName evidence="4">DUF2335 domain-containing protein</fullName>
    </recommendedName>
</protein>
<dbReference type="EMBL" id="CABN01000158">
    <property type="protein sequence ID" value="CBI00645.1"/>
    <property type="molecule type" value="Genomic_DNA"/>
</dbReference>
<evidence type="ECO:0008006" key="4">
    <source>
        <dbReference type="Google" id="ProtNLM"/>
    </source>
</evidence>
<evidence type="ECO:0000313" key="3">
    <source>
        <dbReference type="EMBL" id="CBI00645.1"/>
    </source>
</evidence>
<keyword evidence="2" id="KW-1133">Transmembrane helix</keyword>
<evidence type="ECO:0000256" key="2">
    <source>
        <dbReference type="SAM" id="Phobius"/>
    </source>
</evidence>